<feature type="compositionally biased region" description="Basic residues" evidence="1">
    <location>
        <begin position="26"/>
        <end position="35"/>
    </location>
</feature>
<evidence type="ECO:0000313" key="2">
    <source>
        <dbReference type="EMBL" id="CAI9607224.1"/>
    </source>
</evidence>
<evidence type="ECO:0000256" key="1">
    <source>
        <dbReference type="SAM" id="MobiDB-lite"/>
    </source>
</evidence>
<organism evidence="2 3">
    <name type="scientific">Staurois parvus</name>
    <dbReference type="NCBI Taxonomy" id="386267"/>
    <lineage>
        <taxon>Eukaryota</taxon>
        <taxon>Metazoa</taxon>
        <taxon>Chordata</taxon>
        <taxon>Craniata</taxon>
        <taxon>Vertebrata</taxon>
        <taxon>Euteleostomi</taxon>
        <taxon>Amphibia</taxon>
        <taxon>Batrachia</taxon>
        <taxon>Anura</taxon>
        <taxon>Neobatrachia</taxon>
        <taxon>Ranoidea</taxon>
        <taxon>Ranidae</taxon>
        <taxon>Staurois</taxon>
    </lineage>
</organism>
<name>A0ABN9GDI2_9NEOB</name>
<comment type="caution">
    <text evidence="2">The sequence shown here is derived from an EMBL/GenBank/DDBJ whole genome shotgun (WGS) entry which is preliminary data.</text>
</comment>
<gene>
    <name evidence="2" type="ORF">SPARVUS_LOCUS13914637</name>
</gene>
<accession>A0ABN9GDI2</accession>
<dbReference type="Proteomes" id="UP001162483">
    <property type="component" value="Unassembled WGS sequence"/>
</dbReference>
<feature type="compositionally biased region" description="Polar residues" evidence="1">
    <location>
        <begin position="1"/>
        <end position="23"/>
    </location>
</feature>
<evidence type="ECO:0000313" key="3">
    <source>
        <dbReference type="Proteomes" id="UP001162483"/>
    </source>
</evidence>
<protein>
    <submittedName>
        <fullName evidence="2">Uncharacterized protein</fullName>
    </submittedName>
</protein>
<proteinExistence type="predicted"/>
<feature type="non-terminal residue" evidence="2">
    <location>
        <position position="35"/>
    </location>
</feature>
<sequence length="35" mass="3791">MSCQSTPVPKFPNGQSAPGSDPSQKLFRKNGKKSR</sequence>
<reference evidence="2" key="1">
    <citation type="submission" date="2023-05" db="EMBL/GenBank/DDBJ databases">
        <authorList>
            <person name="Stuckert A."/>
        </authorList>
    </citation>
    <scope>NUCLEOTIDE SEQUENCE</scope>
</reference>
<feature type="region of interest" description="Disordered" evidence="1">
    <location>
        <begin position="1"/>
        <end position="35"/>
    </location>
</feature>
<dbReference type="EMBL" id="CATNWA010018421">
    <property type="protein sequence ID" value="CAI9607224.1"/>
    <property type="molecule type" value="Genomic_DNA"/>
</dbReference>
<keyword evidence="3" id="KW-1185">Reference proteome</keyword>